<keyword evidence="3" id="KW-0812">Transmembrane</keyword>
<feature type="transmembrane region" description="Helical" evidence="3">
    <location>
        <begin position="358"/>
        <end position="382"/>
    </location>
</feature>
<evidence type="ECO:0000313" key="6">
    <source>
        <dbReference type="Proteomes" id="UP001054857"/>
    </source>
</evidence>
<keyword evidence="6" id="KW-1185">Reference proteome</keyword>
<evidence type="ECO:0000313" key="5">
    <source>
        <dbReference type="EMBL" id="GFR45036.1"/>
    </source>
</evidence>
<feature type="region of interest" description="Disordered" evidence="2">
    <location>
        <begin position="321"/>
        <end position="354"/>
    </location>
</feature>
<dbReference type="PANTHER" id="PTHR48071">
    <property type="entry name" value="SRCR DOMAIN-CONTAINING PROTEIN"/>
    <property type="match status" value="1"/>
</dbReference>
<evidence type="ECO:0000256" key="3">
    <source>
        <dbReference type="SAM" id="Phobius"/>
    </source>
</evidence>
<name>A0AAD3HLJ0_9CHLO</name>
<dbReference type="PANTHER" id="PTHR48071:SF18">
    <property type="entry name" value="DELETED IN MALIGNANT BRAIN TUMORS 1 PROTEIN-RELATED"/>
    <property type="match status" value="1"/>
</dbReference>
<dbReference type="InterPro" id="IPR036772">
    <property type="entry name" value="SRCR-like_dom_sf"/>
</dbReference>
<organism evidence="5 6">
    <name type="scientific">Astrephomene gubernaculifera</name>
    <dbReference type="NCBI Taxonomy" id="47775"/>
    <lineage>
        <taxon>Eukaryota</taxon>
        <taxon>Viridiplantae</taxon>
        <taxon>Chlorophyta</taxon>
        <taxon>core chlorophytes</taxon>
        <taxon>Chlorophyceae</taxon>
        <taxon>CS clade</taxon>
        <taxon>Chlamydomonadales</taxon>
        <taxon>Astrephomenaceae</taxon>
        <taxon>Astrephomene</taxon>
    </lineage>
</organism>
<evidence type="ECO:0000259" key="4">
    <source>
        <dbReference type="PROSITE" id="PS50287"/>
    </source>
</evidence>
<gene>
    <name evidence="5" type="ORF">Agub_g6403</name>
</gene>
<evidence type="ECO:0000256" key="2">
    <source>
        <dbReference type="SAM" id="MobiDB-lite"/>
    </source>
</evidence>
<reference evidence="5 6" key="1">
    <citation type="journal article" date="2021" name="Sci. Rep.">
        <title>Genome sequencing of the multicellular alga Astrephomene provides insights into convergent evolution of germ-soma differentiation.</title>
        <authorList>
            <person name="Yamashita S."/>
            <person name="Yamamoto K."/>
            <person name="Matsuzaki R."/>
            <person name="Suzuki S."/>
            <person name="Yamaguchi H."/>
            <person name="Hirooka S."/>
            <person name="Minakuchi Y."/>
            <person name="Miyagishima S."/>
            <person name="Kawachi M."/>
            <person name="Toyoda A."/>
            <person name="Nozaki H."/>
        </authorList>
    </citation>
    <scope>NUCLEOTIDE SEQUENCE [LARGE SCALE GENOMIC DNA]</scope>
    <source>
        <strain evidence="5 6">NIES-4017</strain>
    </source>
</reference>
<dbReference type="InterPro" id="IPR001190">
    <property type="entry name" value="SRCR"/>
</dbReference>
<accession>A0AAD3HLJ0</accession>
<dbReference type="Gene3D" id="3.10.250.10">
    <property type="entry name" value="SRCR-like domain"/>
    <property type="match status" value="2"/>
</dbReference>
<feature type="domain" description="SRCR" evidence="4">
    <location>
        <begin position="42"/>
        <end position="166"/>
    </location>
</feature>
<comment type="caution">
    <text evidence="5">The sequence shown here is derived from an EMBL/GenBank/DDBJ whole genome shotgun (WGS) entry which is preliminary data.</text>
</comment>
<dbReference type="AlphaFoldDB" id="A0AAD3HLJ0"/>
<dbReference type="Pfam" id="PF00530">
    <property type="entry name" value="SRCR"/>
    <property type="match status" value="2"/>
</dbReference>
<dbReference type="SUPFAM" id="SSF56487">
    <property type="entry name" value="SRCR-like"/>
    <property type="match status" value="2"/>
</dbReference>
<dbReference type="SMART" id="SM00202">
    <property type="entry name" value="SR"/>
    <property type="match status" value="2"/>
</dbReference>
<feature type="domain" description="SRCR" evidence="4">
    <location>
        <begin position="185"/>
        <end position="315"/>
    </location>
</feature>
<dbReference type="Proteomes" id="UP001054857">
    <property type="component" value="Unassembled WGS sequence"/>
</dbReference>
<keyword evidence="3" id="KW-0472">Membrane</keyword>
<sequence>MAWKIFCCCSSKIIALSTIIVLGILPCNLLADTPIRPADGDVKLLGSTDNEREGVIQIYSWQAANWVSVCDNGFTVTDAKVVCRQLGFPPVSYWSGDDLTIRQYSTDSQYKWWNQTAMGPTGLTLSCNGTEQSVEQCPGYAWNTADQGKCKATQGSAGLPVGITCRSRQNGTANALHHPVVEGDIKLVSGTPSQRDGIIQIYSQQAGNKFVSICQSFFTTSDARVVCRQLGYPPTGYWSANDLLVVRYTDETDPAYNPDTNLWWNQTSMAPMTMNLNCEGTEASVTLCPGYGWTPTTQCLTSSGTPGLAVGVICKSPQTGAANAYNHPDAPPPPPRPPPRPPSSPPPPPSVASSATPIALPAAWTMQLTAAMGFVMACLLVLL</sequence>
<dbReference type="PROSITE" id="PS50287">
    <property type="entry name" value="SRCR_2"/>
    <property type="match status" value="2"/>
</dbReference>
<dbReference type="GO" id="GO:0016020">
    <property type="term" value="C:membrane"/>
    <property type="evidence" value="ECO:0007669"/>
    <property type="project" value="InterPro"/>
</dbReference>
<keyword evidence="3" id="KW-1133">Transmembrane helix</keyword>
<dbReference type="EMBL" id="BMAR01000009">
    <property type="protein sequence ID" value="GFR45036.1"/>
    <property type="molecule type" value="Genomic_DNA"/>
</dbReference>
<protein>
    <recommendedName>
        <fullName evidence="4">SRCR domain-containing protein</fullName>
    </recommendedName>
</protein>
<proteinExistence type="predicted"/>
<evidence type="ECO:0000256" key="1">
    <source>
        <dbReference type="ARBA" id="ARBA00023157"/>
    </source>
</evidence>
<keyword evidence="1" id="KW-1015">Disulfide bond</keyword>
<feature type="compositionally biased region" description="Pro residues" evidence="2">
    <location>
        <begin position="329"/>
        <end position="350"/>
    </location>
</feature>